<evidence type="ECO:0000313" key="1">
    <source>
        <dbReference type="EMBL" id="PQJ81538.1"/>
    </source>
</evidence>
<dbReference type="AlphaFoldDB" id="A0A2S7WVF9"/>
<name>A0A2S7WVF9_9FLAO</name>
<dbReference type="SUPFAM" id="SSF49785">
    <property type="entry name" value="Galactose-binding domain-like"/>
    <property type="match status" value="1"/>
</dbReference>
<dbReference type="Proteomes" id="UP000239068">
    <property type="component" value="Unassembled WGS sequence"/>
</dbReference>
<dbReference type="InterPro" id="IPR008979">
    <property type="entry name" value="Galactose-bd-like_sf"/>
</dbReference>
<dbReference type="PROSITE" id="PS51257">
    <property type="entry name" value="PROKAR_LIPOPROTEIN"/>
    <property type="match status" value="1"/>
</dbReference>
<evidence type="ECO:0000313" key="2">
    <source>
        <dbReference type="Proteomes" id="UP000239068"/>
    </source>
</evidence>
<proteinExistence type="predicted"/>
<dbReference type="SUPFAM" id="SSF49373">
    <property type="entry name" value="Invasin/intimin cell-adhesion fragments"/>
    <property type="match status" value="1"/>
</dbReference>
<keyword evidence="1" id="KW-0378">Hydrolase</keyword>
<dbReference type="RefSeq" id="WP_170064403.1">
    <property type="nucleotide sequence ID" value="NZ_MSCM01000001.1"/>
</dbReference>
<dbReference type="Gene3D" id="2.60.120.430">
    <property type="entry name" value="Galactose-binding lectin"/>
    <property type="match status" value="1"/>
</dbReference>
<gene>
    <name evidence="1" type="ORF">BTO16_02665</name>
</gene>
<comment type="caution">
    <text evidence="1">The sequence shown here is derived from an EMBL/GenBank/DDBJ whole genome shotgun (WGS) entry which is preliminary data.</text>
</comment>
<dbReference type="Gene3D" id="2.60.40.1080">
    <property type="match status" value="1"/>
</dbReference>
<keyword evidence="2" id="KW-1185">Reference proteome</keyword>
<dbReference type="EMBL" id="MSCM01000001">
    <property type="protein sequence ID" value="PQJ81538.1"/>
    <property type="molecule type" value="Genomic_DNA"/>
</dbReference>
<dbReference type="InterPro" id="IPR008964">
    <property type="entry name" value="Invasin/intimin_cell_adhesion"/>
</dbReference>
<protein>
    <submittedName>
        <fullName evidence="1">Glycosyl hydrolase family 16</fullName>
    </submittedName>
</protein>
<reference evidence="1 2" key="1">
    <citation type="submission" date="2016-12" db="EMBL/GenBank/DDBJ databases">
        <title>Trade-off between light-utilization and light-protection in marine flavobacteria.</title>
        <authorList>
            <person name="Kumagai Y."/>
            <person name="Yoshizawa S."/>
            <person name="Kogure K."/>
            <person name="Iwasaki W."/>
        </authorList>
    </citation>
    <scope>NUCLEOTIDE SEQUENCE [LARGE SCALE GENOMIC DNA]</scope>
    <source>
        <strain evidence="1 2">ATCC 43844</strain>
    </source>
</reference>
<sequence>MRNNNLFSLRNFAMLALLGIVTTSCERELSQEAELAGYPTNAEVFIDAFSSGLEYYPFAGSKMTAFSVDTEIKYQGKASMRFDVPNFGDPEGAFAGAIFRDDNGGRNLSGYDVLTFWAKSSKAATINDIGFGQDFGENKFQVSKQGLRLTTNWVKYTIPIPMASKLTKESGLMWFAEGPEGGDGYSFWIDELKFEKLGTVAQLRPAIQNGEHIITDSFIGVNVKVAGLIQTFNLVSGIDQTIAVAANYYQFLSSDPSVAKVSESGVVEVISEGTAVITATLGELEASGSLTIKSRGYFVFPTKPTRASSNVISIFSDHYNNTPVDFYNGYWQPYQTTLSADFSVNGDQILNYTNFNFVGIQFANPIVDATQKANLHFDLYIPGVVPSNFDFLVTIVDFGPDQASGGGDDTRKQLFVRKSASIVANAWMPIEFSLSSTVRNNVGQIIFENINFSSLRNIYLDNIYFYN</sequence>
<dbReference type="GO" id="GO:0016787">
    <property type="term" value="F:hydrolase activity"/>
    <property type="evidence" value="ECO:0007669"/>
    <property type="project" value="UniProtKB-KW"/>
</dbReference>
<organism evidence="1 2">
    <name type="scientific">Polaribacter glomeratus</name>
    <dbReference type="NCBI Taxonomy" id="102"/>
    <lineage>
        <taxon>Bacteria</taxon>
        <taxon>Pseudomonadati</taxon>
        <taxon>Bacteroidota</taxon>
        <taxon>Flavobacteriia</taxon>
        <taxon>Flavobacteriales</taxon>
        <taxon>Flavobacteriaceae</taxon>
    </lineage>
</organism>
<accession>A0A2S7WVF9</accession>